<evidence type="ECO:0000256" key="1">
    <source>
        <dbReference type="SAM" id="MobiDB-lite"/>
    </source>
</evidence>
<dbReference type="RefSeq" id="WP_282511706.1">
    <property type="nucleotide sequence ID" value="NZ_JASCIR010000004.1"/>
</dbReference>
<organism evidence="2 3">
    <name type="scientific">Streptomyces solicavernae</name>
    <dbReference type="NCBI Taxonomy" id="3043614"/>
    <lineage>
        <taxon>Bacteria</taxon>
        <taxon>Bacillati</taxon>
        <taxon>Actinomycetota</taxon>
        <taxon>Actinomycetes</taxon>
        <taxon>Kitasatosporales</taxon>
        <taxon>Streptomycetaceae</taxon>
        <taxon>Streptomyces</taxon>
    </lineage>
</organism>
<comment type="caution">
    <text evidence="2">The sequence shown here is derived from an EMBL/GenBank/DDBJ whole genome shotgun (WGS) entry which is preliminary data.</text>
</comment>
<gene>
    <name evidence="2" type="ORF">QIS99_07465</name>
</gene>
<feature type="region of interest" description="Disordered" evidence="1">
    <location>
        <begin position="33"/>
        <end position="58"/>
    </location>
</feature>
<dbReference type="EMBL" id="JASCIR010000004">
    <property type="protein sequence ID" value="MDI3386056.1"/>
    <property type="molecule type" value="Genomic_DNA"/>
</dbReference>
<accession>A0ABT6RNQ5</accession>
<keyword evidence="3" id="KW-1185">Reference proteome</keyword>
<name>A0ABT6RNQ5_9ACTN</name>
<dbReference type="Proteomes" id="UP001224661">
    <property type="component" value="Unassembled WGS sequence"/>
</dbReference>
<sequence>MTDIRPPGCDTAQHQVRGEAVGRVEAVRSAVRVSGAAPRHGVGRTGRRPYCETGLTGM</sequence>
<proteinExistence type="predicted"/>
<evidence type="ECO:0000313" key="2">
    <source>
        <dbReference type="EMBL" id="MDI3386056.1"/>
    </source>
</evidence>
<reference evidence="2 3" key="1">
    <citation type="submission" date="2023-05" db="EMBL/GenBank/DDBJ databases">
        <title>Draft genome sequence of Streptomyces sp. B-S-A8 isolated from a cave soil in Thailand.</title>
        <authorList>
            <person name="Chamroensaksri N."/>
            <person name="Muangham S."/>
        </authorList>
    </citation>
    <scope>NUCLEOTIDE SEQUENCE [LARGE SCALE GENOMIC DNA]</scope>
    <source>
        <strain evidence="2 3">B-S-A8</strain>
    </source>
</reference>
<evidence type="ECO:0000313" key="3">
    <source>
        <dbReference type="Proteomes" id="UP001224661"/>
    </source>
</evidence>
<protein>
    <submittedName>
        <fullName evidence="2">Uncharacterized protein</fullName>
    </submittedName>
</protein>